<dbReference type="RefSeq" id="WP_035148007.1">
    <property type="nucleotide sequence ID" value="NZ_JAAZWO010000029.1"/>
</dbReference>
<comment type="caution">
    <text evidence="2">The sequence shown here is derived from an EMBL/GenBank/DDBJ whole genome shotgun (WGS) entry which is preliminary data.</text>
</comment>
<dbReference type="Pfam" id="PF12671">
    <property type="entry name" value="Amidase_6"/>
    <property type="match status" value="1"/>
</dbReference>
<dbReference type="PANTHER" id="PTHR40032:SF1">
    <property type="entry name" value="EXPORTED PROTEIN"/>
    <property type="match status" value="1"/>
</dbReference>
<evidence type="ECO:0000313" key="2">
    <source>
        <dbReference type="EMBL" id="MBC2399511.1"/>
    </source>
</evidence>
<protein>
    <submittedName>
        <fullName evidence="2">Amidase domain-containing protein</fullName>
    </submittedName>
</protein>
<dbReference type="PANTHER" id="PTHR40032">
    <property type="entry name" value="EXPORTED PROTEIN-RELATED"/>
    <property type="match status" value="1"/>
</dbReference>
<feature type="domain" description="Putative amidase" evidence="1">
    <location>
        <begin position="6"/>
        <end position="167"/>
    </location>
</feature>
<accession>A0A923EDL0</accession>
<sequence>MFRNTYSRIEAVRYAEKYALSPNPSYRYFPLIGDSSGDCANFLSQCLRAGGAKMNFGNNSPWWYNNKGTLNVSDDSWSVSWTVAHSLYWRLKINEKNNFLGPKGLEVNDKNILQIGDLMFFEDDKGKIFHSAIITNIANGYPFISQHSFEALNIPYENTWYASKIHFLKIRI</sequence>
<dbReference type="InterPro" id="IPR024301">
    <property type="entry name" value="Amidase_6"/>
</dbReference>
<evidence type="ECO:0000313" key="3">
    <source>
        <dbReference type="Proteomes" id="UP000563151"/>
    </source>
</evidence>
<name>A0A923EDL0_CLOTT</name>
<dbReference type="AlphaFoldDB" id="A0A923EDL0"/>
<keyword evidence="3" id="KW-1185">Reference proteome</keyword>
<gene>
    <name evidence="2" type="ORF">HGG79_17290</name>
</gene>
<evidence type="ECO:0000259" key="1">
    <source>
        <dbReference type="Pfam" id="PF12671"/>
    </source>
</evidence>
<dbReference type="Proteomes" id="UP000563151">
    <property type="component" value="Unassembled WGS sequence"/>
</dbReference>
<reference evidence="2 3" key="1">
    <citation type="submission" date="2020-04" db="EMBL/GenBank/DDBJ databases">
        <title>Genomic insights into acetone-butanol-ethanol (ABE) fermentation by sequencing solventogenic clostridia strains.</title>
        <authorList>
            <person name="Brown S."/>
        </authorList>
    </citation>
    <scope>NUCLEOTIDE SEQUENCE [LARGE SCALE GENOMIC DNA]</scope>
    <source>
        <strain evidence="2 3">DJ011</strain>
    </source>
</reference>
<dbReference type="EMBL" id="JAAZWO010000029">
    <property type="protein sequence ID" value="MBC2399511.1"/>
    <property type="molecule type" value="Genomic_DNA"/>
</dbReference>
<organism evidence="2 3">
    <name type="scientific">Clostridium tetanomorphum</name>
    <dbReference type="NCBI Taxonomy" id="1553"/>
    <lineage>
        <taxon>Bacteria</taxon>
        <taxon>Bacillati</taxon>
        <taxon>Bacillota</taxon>
        <taxon>Clostridia</taxon>
        <taxon>Eubacteriales</taxon>
        <taxon>Clostridiaceae</taxon>
        <taxon>Clostridium</taxon>
    </lineage>
</organism>
<proteinExistence type="predicted"/>